<protein>
    <recommendedName>
        <fullName evidence="3">Phage capsid protein</fullName>
    </recommendedName>
</protein>
<reference evidence="1 2" key="1">
    <citation type="submission" date="2015-09" db="EMBL/GenBank/DDBJ databases">
        <title>Aphanizomenon flos-aquae WA102.</title>
        <authorList>
            <person name="Driscoll C."/>
        </authorList>
    </citation>
    <scope>NUCLEOTIDE SEQUENCE [LARGE SCALE GENOMIC DNA]</scope>
    <source>
        <strain evidence="1">WA102</strain>
    </source>
</reference>
<organism evidence="1 2">
    <name type="scientific">Aphanizomenon flos-aquae WA102</name>
    <dbReference type="NCBI Taxonomy" id="1710896"/>
    <lineage>
        <taxon>Bacteria</taxon>
        <taxon>Bacillati</taxon>
        <taxon>Cyanobacteriota</taxon>
        <taxon>Cyanophyceae</taxon>
        <taxon>Nostocales</taxon>
        <taxon>Aphanizomenonaceae</taxon>
        <taxon>Aphanizomenon</taxon>
    </lineage>
</organism>
<name>A0A1B7X2K4_APHFL</name>
<proteinExistence type="predicted"/>
<dbReference type="AlphaFoldDB" id="A0A1B7X2K4"/>
<dbReference type="Proteomes" id="UP000092093">
    <property type="component" value="Unassembled WGS sequence"/>
</dbReference>
<evidence type="ECO:0000313" key="2">
    <source>
        <dbReference type="Proteomes" id="UP000092093"/>
    </source>
</evidence>
<evidence type="ECO:0008006" key="3">
    <source>
        <dbReference type="Google" id="ProtNLM"/>
    </source>
</evidence>
<dbReference type="EMBL" id="LJOW01000049">
    <property type="protein sequence ID" value="OBQ43572.1"/>
    <property type="molecule type" value="Genomic_DNA"/>
</dbReference>
<dbReference type="Gene3D" id="3.90.1690.10">
    <property type="entry name" value="phage-related protein like domain"/>
    <property type="match status" value="1"/>
</dbReference>
<gene>
    <name evidence="1" type="ORF">AN484_11560</name>
</gene>
<accession>A0A1B7X2K4</accession>
<evidence type="ECO:0000313" key="1">
    <source>
        <dbReference type="EMBL" id="OBQ43572.1"/>
    </source>
</evidence>
<sequence length="324" mass="34864">MAISPGQIVLPGNYSPDSRLQAIAIGYVPGEDDGEELIHELVFPTVDLKGKKDYEYQKYRISDAFDVPSTEVSRLGTVNRIEFGYDVVTSTTKDYGLEDAIPKKEYENSNGVTTGPVGEQLMRLVKMDREQRAARIAFNPNTYSPSQVVALSGTSQFTDKVNSDPISVITGALDGMLATANTMIIGRGAATALLTHPQIVASYQASSGLGSKQGGIIPASYLSSLFPQIKKVGIGAAFINTGSSSRGSVNLRRMWGNNIALLRNETVKLPYSRTFGFTAYTGAVSGVYFDKSVGLEGGYVVRMGEQLEEVVAEPAYGYLIQNVA</sequence>
<dbReference type="InterPro" id="IPR053738">
    <property type="entry name" value="Lambda_capsid_assembly"/>
</dbReference>
<comment type="caution">
    <text evidence="1">The sequence shown here is derived from an EMBL/GenBank/DDBJ whole genome shotgun (WGS) entry which is preliminary data.</text>
</comment>